<evidence type="ECO:0000259" key="5">
    <source>
        <dbReference type="PROSITE" id="PS50977"/>
    </source>
</evidence>
<dbReference type="SUPFAM" id="SSF46689">
    <property type="entry name" value="Homeodomain-like"/>
    <property type="match status" value="1"/>
</dbReference>
<dbReference type="RefSeq" id="WP_394850004.1">
    <property type="nucleotide sequence ID" value="NZ_CP089982.1"/>
</dbReference>
<dbReference type="PANTHER" id="PTHR30055:SF238">
    <property type="entry name" value="MYCOFACTOCIN BIOSYNTHESIS TRANSCRIPTIONAL REGULATOR MFTR-RELATED"/>
    <property type="match status" value="1"/>
</dbReference>
<gene>
    <name evidence="6" type="ORF">LZC95_21415</name>
</gene>
<accession>A0ABZ2KNY0</accession>
<name>A0ABZ2KNY0_9BACT</name>
<dbReference type="InterPro" id="IPR001647">
    <property type="entry name" value="HTH_TetR"/>
</dbReference>
<evidence type="ECO:0000256" key="4">
    <source>
        <dbReference type="PROSITE-ProRule" id="PRU00335"/>
    </source>
</evidence>
<dbReference type="PANTHER" id="PTHR30055">
    <property type="entry name" value="HTH-TYPE TRANSCRIPTIONAL REGULATOR RUTR"/>
    <property type="match status" value="1"/>
</dbReference>
<protein>
    <submittedName>
        <fullName evidence="6">TetR/AcrR family transcriptional regulator</fullName>
    </submittedName>
</protein>
<evidence type="ECO:0000256" key="1">
    <source>
        <dbReference type="ARBA" id="ARBA00023015"/>
    </source>
</evidence>
<dbReference type="EMBL" id="CP089982">
    <property type="protein sequence ID" value="WXA99367.1"/>
    <property type="molecule type" value="Genomic_DNA"/>
</dbReference>
<dbReference type="Proteomes" id="UP001379533">
    <property type="component" value="Chromosome"/>
</dbReference>
<evidence type="ECO:0000256" key="3">
    <source>
        <dbReference type="ARBA" id="ARBA00023163"/>
    </source>
</evidence>
<evidence type="ECO:0000256" key="2">
    <source>
        <dbReference type="ARBA" id="ARBA00023125"/>
    </source>
</evidence>
<keyword evidence="3" id="KW-0804">Transcription</keyword>
<evidence type="ECO:0000313" key="6">
    <source>
        <dbReference type="EMBL" id="WXA99367.1"/>
    </source>
</evidence>
<dbReference type="InterPro" id="IPR009057">
    <property type="entry name" value="Homeodomain-like_sf"/>
</dbReference>
<organism evidence="6 7">
    <name type="scientific">Pendulispora brunnea</name>
    <dbReference type="NCBI Taxonomy" id="2905690"/>
    <lineage>
        <taxon>Bacteria</taxon>
        <taxon>Pseudomonadati</taxon>
        <taxon>Myxococcota</taxon>
        <taxon>Myxococcia</taxon>
        <taxon>Myxococcales</taxon>
        <taxon>Sorangiineae</taxon>
        <taxon>Pendulisporaceae</taxon>
        <taxon>Pendulispora</taxon>
    </lineage>
</organism>
<feature type="domain" description="HTH tetR-type" evidence="5">
    <location>
        <begin position="30"/>
        <end position="90"/>
    </location>
</feature>
<sequence length="218" mass="23970">MTKSSQRGAAKIPYALPRGTHHLSRDVVEASQRERMLDAITELCATKGFAQVTVAEIVGLASVGKTTFYELFDDKEACFIAAYERAVGEAVKIMAAETSGPFRPEERIRRALRAILRFVADDEHRARLLLLEPFAAGPQATAKMMATHRLAERIYIQGRETAREHWPEYPPISEVRAQAIIGAVNAPMTAAVQAGRARSVLALEDELLRTITAMALAP</sequence>
<feature type="DNA-binding region" description="H-T-H motif" evidence="4">
    <location>
        <begin position="53"/>
        <end position="72"/>
    </location>
</feature>
<dbReference type="Pfam" id="PF00440">
    <property type="entry name" value="TetR_N"/>
    <property type="match status" value="1"/>
</dbReference>
<keyword evidence="1" id="KW-0805">Transcription regulation</keyword>
<evidence type="ECO:0000313" key="7">
    <source>
        <dbReference type="Proteomes" id="UP001379533"/>
    </source>
</evidence>
<keyword evidence="2 4" id="KW-0238">DNA-binding</keyword>
<dbReference type="Gene3D" id="1.10.357.10">
    <property type="entry name" value="Tetracycline Repressor, domain 2"/>
    <property type="match status" value="1"/>
</dbReference>
<dbReference type="PROSITE" id="PS50977">
    <property type="entry name" value="HTH_TETR_2"/>
    <property type="match status" value="1"/>
</dbReference>
<keyword evidence="7" id="KW-1185">Reference proteome</keyword>
<reference evidence="6 7" key="1">
    <citation type="submission" date="2021-12" db="EMBL/GenBank/DDBJ databases">
        <title>Discovery of the Pendulisporaceae a myxobacterial family with distinct sporulation behavior and unique specialized metabolism.</title>
        <authorList>
            <person name="Garcia R."/>
            <person name="Popoff A."/>
            <person name="Bader C.D."/>
            <person name="Loehr J."/>
            <person name="Walesch S."/>
            <person name="Walt C."/>
            <person name="Boldt J."/>
            <person name="Bunk B."/>
            <person name="Haeckl F.J.F.P.J."/>
            <person name="Gunesch A.P."/>
            <person name="Birkelbach J."/>
            <person name="Nuebel U."/>
            <person name="Pietschmann T."/>
            <person name="Bach T."/>
            <person name="Mueller R."/>
        </authorList>
    </citation>
    <scope>NUCLEOTIDE SEQUENCE [LARGE SCALE GENOMIC DNA]</scope>
    <source>
        <strain evidence="6 7">MSr12523</strain>
    </source>
</reference>
<proteinExistence type="predicted"/>
<dbReference type="InterPro" id="IPR050109">
    <property type="entry name" value="HTH-type_TetR-like_transc_reg"/>
</dbReference>